<evidence type="ECO:0000256" key="6">
    <source>
        <dbReference type="ARBA" id="ARBA00023004"/>
    </source>
</evidence>
<keyword evidence="7" id="KW-0503">Monooxygenase</keyword>
<feature type="transmembrane region" description="Helical" evidence="9">
    <location>
        <begin position="6"/>
        <end position="26"/>
    </location>
</feature>
<keyword evidence="4" id="KW-0479">Metal-binding</keyword>
<dbReference type="InterPro" id="IPR001128">
    <property type="entry name" value="Cyt_P450"/>
</dbReference>
<evidence type="ECO:0000256" key="7">
    <source>
        <dbReference type="ARBA" id="ARBA00023033"/>
    </source>
</evidence>
<keyword evidence="8 9" id="KW-0472">Membrane</keyword>
<evidence type="ECO:0000256" key="9">
    <source>
        <dbReference type="SAM" id="Phobius"/>
    </source>
</evidence>
<dbReference type="Pfam" id="PF00067">
    <property type="entry name" value="p450"/>
    <property type="match status" value="2"/>
</dbReference>
<sequence length="462" mass="51737">MAEMVVWVALEGFLVLLVHLYDLLILKPKQLRAKLQRQGIRGPSPHFLLGNIFEMKRLLSRVNFTPTPTPTTTATIDHLATAIAHDWPSTVFPYLLDIHLLLVTDVQMVKEISSCISLSLGKPSFMSKDPWPLVGQGIFSSSGPLWAHQRKIIAPELFMIKVKGMMNLMVDSTASFLRNWGNRTTNETEIADIKIDEDLRCLSIDIISRACFGSNYSQGKEMFLKLKMLQNLISKTTVGIPGLSYMKAEKEINSMILKVVNQGNEASGVKDLLQMILEGAKIYDDCDGLSVKISQDKFIIGNCKTIYFAGHETTATTATWNLMLLATYPDCPNCQQVIQETLHLLPVASFVIREVLQDFRFNEVMIPKGMNIQIPIPILHRDCDLWGADAHKFNPERLANGIGGACEVRQAYIPFVVGSRVILSLILSKFSFSLSPGYRHSRPAYRLAVVPEHGVSLRLMTF</sequence>
<evidence type="ECO:0000256" key="1">
    <source>
        <dbReference type="ARBA" id="ARBA00004167"/>
    </source>
</evidence>
<name>A0A8T1NNL6_CARIL</name>
<keyword evidence="9" id="KW-0812">Transmembrane</keyword>
<comment type="similarity">
    <text evidence="2">Belongs to the cytochrome P450 family.</text>
</comment>
<comment type="caution">
    <text evidence="10">The sequence shown here is derived from an EMBL/GenBank/DDBJ whole genome shotgun (WGS) entry which is preliminary data.</text>
</comment>
<gene>
    <name evidence="10" type="ORF">CIPAW_13G023600</name>
</gene>
<evidence type="ECO:0000313" key="11">
    <source>
        <dbReference type="Proteomes" id="UP000811609"/>
    </source>
</evidence>
<dbReference type="Proteomes" id="UP000811609">
    <property type="component" value="Chromosome 13"/>
</dbReference>
<dbReference type="GO" id="GO:0005506">
    <property type="term" value="F:iron ion binding"/>
    <property type="evidence" value="ECO:0007669"/>
    <property type="project" value="InterPro"/>
</dbReference>
<comment type="subcellular location">
    <subcellularLocation>
        <location evidence="1">Membrane</location>
        <topology evidence="1">Single-pass membrane protein</topology>
    </subcellularLocation>
</comment>
<evidence type="ECO:0008006" key="12">
    <source>
        <dbReference type="Google" id="ProtNLM"/>
    </source>
</evidence>
<dbReference type="GO" id="GO:0020037">
    <property type="term" value="F:heme binding"/>
    <property type="evidence" value="ECO:0007669"/>
    <property type="project" value="InterPro"/>
</dbReference>
<evidence type="ECO:0000256" key="3">
    <source>
        <dbReference type="ARBA" id="ARBA00022617"/>
    </source>
</evidence>
<evidence type="ECO:0000256" key="4">
    <source>
        <dbReference type="ARBA" id="ARBA00022723"/>
    </source>
</evidence>
<organism evidence="10 11">
    <name type="scientific">Carya illinoinensis</name>
    <name type="common">Pecan</name>
    <dbReference type="NCBI Taxonomy" id="32201"/>
    <lineage>
        <taxon>Eukaryota</taxon>
        <taxon>Viridiplantae</taxon>
        <taxon>Streptophyta</taxon>
        <taxon>Embryophyta</taxon>
        <taxon>Tracheophyta</taxon>
        <taxon>Spermatophyta</taxon>
        <taxon>Magnoliopsida</taxon>
        <taxon>eudicotyledons</taxon>
        <taxon>Gunneridae</taxon>
        <taxon>Pentapetalae</taxon>
        <taxon>rosids</taxon>
        <taxon>fabids</taxon>
        <taxon>Fagales</taxon>
        <taxon>Juglandaceae</taxon>
        <taxon>Carya</taxon>
    </lineage>
</organism>
<dbReference type="PANTHER" id="PTHR24282:SF26">
    <property type="entry name" value="CYTOCHROME P450"/>
    <property type="match status" value="1"/>
</dbReference>
<protein>
    <recommendedName>
        <fullName evidence="12">Cytochrome P450</fullName>
    </recommendedName>
</protein>
<evidence type="ECO:0000256" key="2">
    <source>
        <dbReference type="ARBA" id="ARBA00010617"/>
    </source>
</evidence>
<accession>A0A8T1NNL6</accession>
<dbReference type="GO" id="GO:0016020">
    <property type="term" value="C:membrane"/>
    <property type="evidence" value="ECO:0007669"/>
    <property type="project" value="UniProtKB-SubCell"/>
</dbReference>
<dbReference type="EMBL" id="CM031821">
    <property type="protein sequence ID" value="KAG6630513.1"/>
    <property type="molecule type" value="Genomic_DNA"/>
</dbReference>
<keyword evidence="3" id="KW-0349">Heme</keyword>
<dbReference type="InterPro" id="IPR050665">
    <property type="entry name" value="Cytochrome_P450_Monooxygen"/>
</dbReference>
<keyword evidence="6" id="KW-0408">Iron</keyword>
<dbReference type="PANTHER" id="PTHR24282">
    <property type="entry name" value="CYTOCHROME P450 FAMILY MEMBER"/>
    <property type="match status" value="1"/>
</dbReference>
<reference evidence="10" key="1">
    <citation type="submission" date="2020-12" db="EMBL/GenBank/DDBJ databases">
        <title>WGS assembly of Carya illinoinensis cv. Pawnee.</title>
        <authorList>
            <person name="Platts A."/>
            <person name="Shu S."/>
            <person name="Wright S."/>
            <person name="Barry K."/>
            <person name="Edger P."/>
            <person name="Pires J.C."/>
            <person name="Schmutz J."/>
        </authorList>
    </citation>
    <scope>NUCLEOTIDE SEQUENCE</scope>
    <source>
        <tissue evidence="10">Leaf</tissue>
    </source>
</reference>
<evidence type="ECO:0000256" key="5">
    <source>
        <dbReference type="ARBA" id="ARBA00023002"/>
    </source>
</evidence>
<dbReference type="GO" id="GO:0016705">
    <property type="term" value="F:oxidoreductase activity, acting on paired donors, with incorporation or reduction of molecular oxygen"/>
    <property type="evidence" value="ECO:0007669"/>
    <property type="project" value="InterPro"/>
</dbReference>
<evidence type="ECO:0000256" key="8">
    <source>
        <dbReference type="ARBA" id="ARBA00023136"/>
    </source>
</evidence>
<evidence type="ECO:0000313" key="10">
    <source>
        <dbReference type="EMBL" id="KAG6630513.1"/>
    </source>
</evidence>
<keyword evidence="9" id="KW-1133">Transmembrane helix</keyword>
<dbReference type="AlphaFoldDB" id="A0A8T1NNL6"/>
<dbReference type="GO" id="GO:0004497">
    <property type="term" value="F:monooxygenase activity"/>
    <property type="evidence" value="ECO:0007669"/>
    <property type="project" value="UniProtKB-KW"/>
</dbReference>
<keyword evidence="11" id="KW-1185">Reference proteome</keyword>
<keyword evidence="5" id="KW-0560">Oxidoreductase</keyword>
<proteinExistence type="inferred from homology"/>